<protein>
    <submittedName>
        <fullName evidence="1">Uncharacterized protein</fullName>
    </submittedName>
</protein>
<organism evidence="1">
    <name type="scientific">viral metagenome</name>
    <dbReference type="NCBI Taxonomy" id="1070528"/>
    <lineage>
        <taxon>unclassified sequences</taxon>
        <taxon>metagenomes</taxon>
        <taxon>organismal metagenomes</taxon>
    </lineage>
</organism>
<dbReference type="EMBL" id="MN739440">
    <property type="protein sequence ID" value="QHT04874.1"/>
    <property type="molecule type" value="Genomic_DNA"/>
</dbReference>
<reference evidence="1" key="1">
    <citation type="journal article" date="2020" name="Nature">
        <title>Giant virus diversity and host interactions through global metagenomics.</title>
        <authorList>
            <person name="Schulz F."/>
            <person name="Roux S."/>
            <person name="Paez-Espino D."/>
            <person name="Jungbluth S."/>
            <person name="Walsh D.A."/>
            <person name="Denef V.J."/>
            <person name="McMahon K.D."/>
            <person name="Konstantinidis K.T."/>
            <person name="Eloe-Fadrosh E.A."/>
            <person name="Kyrpides N.C."/>
            <person name="Woyke T."/>
        </authorList>
    </citation>
    <scope>NUCLEOTIDE SEQUENCE</scope>
    <source>
        <strain evidence="1">GVMAG-M-3300021343-4</strain>
    </source>
</reference>
<accession>A0A6C0CMH9</accession>
<name>A0A6C0CMH9_9ZZZZ</name>
<evidence type="ECO:0000313" key="1">
    <source>
        <dbReference type="EMBL" id="QHT04874.1"/>
    </source>
</evidence>
<dbReference type="InterPro" id="IPR036770">
    <property type="entry name" value="Ankyrin_rpt-contain_sf"/>
</dbReference>
<dbReference type="Gene3D" id="1.25.40.20">
    <property type="entry name" value="Ankyrin repeat-containing domain"/>
    <property type="match status" value="1"/>
</dbReference>
<sequence length="243" mass="27786">MIKYVKWMNHDECHHGFQYKNGSNVVETFSPKGTSGGLFCTTIEHAFMYMYKALEEKLENQGWLRVVEPRGSTFKSATHLKCQKLVLGEKMSVVDGIKYLIKNGADIHYEHDTALRVACEYGARNVVELLLNGLNGSELGYQHSPDTSVYEQAPMSLCLGNNHIKLYDLVSCWSTHPSYKCLYNGLYLASYKGHAEAVEYILTRIYNSYDIEHKIKDAYQVALREGHTHVLKVFEKECPSMRI</sequence>
<dbReference type="AlphaFoldDB" id="A0A6C0CMH9"/>
<dbReference type="SUPFAM" id="SSF48403">
    <property type="entry name" value="Ankyrin repeat"/>
    <property type="match status" value="1"/>
</dbReference>
<proteinExistence type="predicted"/>